<evidence type="ECO:0000256" key="2">
    <source>
        <dbReference type="ARBA" id="ARBA00022630"/>
    </source>
</evidence>
<evidence type="ECO:0000313" key="8">
    <source>
        <dbReference type="Proteomes" id="UP001206924"/>
    </source>
</evidence>
<keyword evidence="2" id="KW-0285">Flavoprotein</keyword>
<accession>A0ABT1NQN6</accession>
<keyword evidence="3" id="KW-0274">FAD</keyword>
<dbReference type="RefSeq" id="WP_255797849.1">
    <property type="nucleotide sequence ID" value="NZ_CP104263.1"/>
</dbReference>
<dbReference type="GO" id="GO:0004497">
    <property type="term" value="F:monooxygenase activity"/>
    <property type="evidence" value="ECO:0007669"/>
    <property type="project" value="UniProtKB-KW"/>
</dbReference>
<name>A0ABT1NQN6_9MICC</name>
<keyword evidence="4" id="KW-0560">Oxidoreductase</keyword>
<reference evidence="7 8" key="1">
    <citation type="submission" date="2022-07" db="EMBL/GenBank/DDBJ databases">
        <title>Novel species in genus Arthrobacter.</title>
        <authorList>
            <person name="Liu Y."/>
        </authorList>
    </citation>
    <scope>NUCLEOTIDE SEQUENCE [LARGE SCALE GENOMIC DNA]</scope>
    <source>
        <strain evidence="8">zg-Y859</strain>
    </source>
</reference>
<dbReference type="Gene3D" id="3.50.50.60">
    <property type="entry name" value="FAD/NAD(P)-binding domain"/>
    <property type="match status" value="1"/>
</dbReference>
<dbReference type="SUPFAM" id="SSF51905">
    <property type="entry name" value="FAD/NAD(P)-binding domain"/>
    <property type="match status" value="1"/>
</dbReference>
<evidence type="ECO:0000256" key="4">
    <source>
        <dbReference type="ARBA" id="ARBA00023002"/>
    </source>
</evidence>
<evidence type="ECO:0000313" key="7">
    <source>
        <dbReference type="EMBL" id="MCQ1950023.1"/>
    </source>
</evidence>
<dbReference type="InterPro" id="IPR050493">
    <property type="entry name" value="FAD-dep_Monooxygenase_BioMet"/>
</dbReference>
<gene>
    <name evidence="7" type="ORF">NNX28_08800</name>
</gene>
<protein>
    <submittedName>
        <fullName evidence="7">FAD-dependent monooxygenase</fullName>
    </submittedName>
</protein>
<proteinExistence type="predicted"/>
<keyword evidence="5 7" id="KW-0503">Monooxygenase</keyword>
<organism evidence="7 8">
    <name type="scientific">Arthrobacter jinronghuae</name>
    <dbReference type="NCBI Taxonomy" id="2964609"/>
    <lineage>
        <taxon>Bacteria</taxon>
        <taxon>Bacillati</taxon>
        <taxon>Actinomycetota</taxon>
        <taxon>Actinomycetes</taxon>
        <taxon>Micrococcales</taxon>
        <taxon>Micrococcaceae</taxon>
        <taxon>Arthrobacter</taxon>
    </lineage>
</organism>
<dbReference type="EMBL" id="JANFLP010000008">
    <property type="protein sequence ID" value="MCQ1950023.1"/>
    <property type="molecule type" value="Genomic_DNA"/>
</dbReference>
<dbReference type="Pfam" id="PF01494">
    <property type="entry name" value="FAD_binding_3"/>
    <property type="match status" value="1"/>
</dbReference>
<evidence type="ECO:0000256" key="1">
    <source>
        <dbReference type="ARBA" id="ARBA00001974"/>
    </source>
</evidence>
<comment type="caution">
    <text evidence="7">The sequence shown here is derived from an EMBL/GenBank/DDBJ whole genome shotgun (WGS) entry which is preliminary data.</text>
</comment>
<keyword evidence="8" id="KW-1185">Reference proteome</keyword>
<evidence type="ECO:0000256" key="3">
    <source>
        <dbReference type="ARBA" id="ARBA00022827"/>
    </source>
</evidence>
<comment type="cofactor">
    <cofactor evidence="1">
        <name>FAD</name>
        <dbReference type="ChEBI" id="CHEBI:57692"/>
    </cofactor>
</comment>
<dbReference type="PRINTS" id="PR00420">
    <property type="entry name" value="RNGMNOXGNASE"/>
</dbReference>
<evidence type="ECO:0000256" key="5">
    <source>
        <dbReference type="ARBA" id="ARBA00023033"/>
    </source>
</evidence>
<feature type="domain" description="FAD-binding" evidence="6">
    <location>
        <begin position="9"/>
        <end position="349"/>
    </location>
</feature>
<dbReference type="PANTHER" id="PTHR13789">
    <property type="entry name" value="MONOOXYGENASE"/>
    <property type="match status" value="1"/>
</dbReference>
<dbReference type="Proteomes" id="UP001206924">
    <property type="component" value="Unassembled WGS sequence"/>
</dbReference>
<dbReference type="InterPro" id="IPR002938">
    <property type="entry name" value="FAD-bd"/>
</dbReference>
<dbReference type="PANTHER" id="PTHR13789:SF318">
    <property type="entry name" value="GERANYLGERANYL DIPHOSPHATE REDUCTASE"/>
    <property type="match status" value="1"/>
</dbReference>
<dbReference type="InterPro" id="IPR036188">
    <property type="entry name" value="FAD/NAD-bd_sf"/>
</dbReference>
<sequence length="373" mass="40427">MKTSELKDLKIAIVGGGYGGAAAAIALRNIGAGNVHVYEQAPALGQVGAGIGLRPITVELFRRWGIFEEIAAVSSPSDYLEILSADGQQVYAQEVWPQLNDFDQPNHTRIIHRGDFIDALLGVLPAEMVHMGHKLTGIKDDGDAATLTFENGNTVTADLVIGADGIRSLIRKELFSDNEPIFAGEHAYRAVISADNAFGLGVEDDNPRFYMGDNGTIAYNLPLRHRNQLSYDITTRSEDGSWAPVITNDYLVSLLDGFDERIVDIARNLDISQVTSRSVFDIDPVDNWHTDSVALLGDSAHAMLHHQGQGANSAIQDAAGLADALLQADSVKEALTQYQAIRKPVTDELQRLSRLGWNPGSVETAFPEQTPAK</sequence>
<evidence type="ECO:0000259" key="6">
    <source>
        <dbReference type="Pfam" id="PF01494"/>
    </source>
</evidence>